<evidence type="ECO:0000259" key="16">
    <source>
        <dbReference type="PROSITE" id="PS51190"/>
    </source>
</evidence>
<dbReference type="GO" id="GO:0006281">
    <property type="term" value="P:DNA repair"/>
    <property type="evidence" value="ECO:0007669"/>
    <property type="project" value="UniProtKB-KW"/>
</dbReference>
<keyword evidence="18" id="KW-1185">Reference proteome</keyword>
<dbReference type="Pfam" id="PF25030">
    <property type="entry name" value="M-HEAT_ATR"/>
    <property type="match status" value="1"/>
</dbReference>
<dbReference type="SMART" id="SM01343">
    <property type="entry name" value="FATC"/>
    <property type="match status" value="1"/>
</dbReference>
<proteinExistence type="inferred from homology"/>
<dbReference type="SMART" id="SM00802">
    <property type="entry name" value="UME"/>
    <property type="match status" value="1"/>
</dbReference>
<evidence type="ECO:0000256" key="12">
    <source>
        <dbReference type="ARBA" id="ARBA00047899"/>
    </source>
</evidence>
<dbReference type="EMBL" id="KN881628">
    <property type="protein sequence ID" value="KIY53078.1"/>
    <property type="molecule type" value="Genomic_DNA"/>
</dbReference>
<feature type="domain" description="FAT" evidence="15">
    <location>
        <begin position="1049"/>
        <end position="1595"/>
    </location>
</feature>
<protein>
    <recommendedName>
        <fullName evidence="3">non-specific serine/threonine protein kinase</fullName>
        <ecNumber evidence="3">2.7.11.1</ecNumber>
    </recommendedName>
</protein>
<dbReference type="Gene3D" id="1.25.40.10">
    <property type="entry name" value="Tetratricopeptide repeat domain"/>
    <property type="match status" value="1"/>
</dbReference>
<evidence type="ECO:0000256" key="2">
    <source>
        <dbReference type="ARBA" id="ARBA00010769"/>
    </source>
</evidence>
<comment type="catalytic activity">
    <reaction evidence="12">
        <text>L-threonyl-[protein] + ATP = O-phospho-L-threonyl-[protein] + ADP + H(+)</text>
        <dbReference type="Rhea" id="RHEA:46608"/>
        <dbReference type="Rhea" id="RHEA-COMP:11060"/>
        <dbReference type="Rhea" id="RHEA-COMP:11605"/>
        <dbReference type="ChEBI" id="CHEBI:15378"/>
        <dbReference type="ChEBI" id="CHEBI:30013"/>
        <dbReference type="ChEBI" id="CHEBI:30616"/>
        <dbReference type="ChEBI" id="CHEBI:61977"/>
        <dbReference type="ChEBI" id="CHEBI:456216"/>
        <dbReference type="EC" id="2.7.11.1"/>
    </reaction>
</comment>
<reference evidence="17 18" key="1">
    <citation type="journal article" date="2015" name="Fungal Genet. Biol.">
        <title>Evolution of novel wood decay mechanisms in Agaricales revealed by the genome sequences of Fistulina hepatica and Cylindrobasidium torrendii.</title>
        <authorList>
            <person name="Floudas D."/>
            <person name="Held B.W."/>
            <person name="Riley R."/>
            <person name="Nagy L.G."/>
            <person name="Koehler G."/>
            <person name="Ransdell A.S."/>
            <person name="Younus H."/>
            <person name="Chow J."/>
            <person name="Chiniquy J."/>
            <person name="Lipzen A."/>
            <person name="Tritt A."/>
            <person name="Sun H."/>
            <person name="Haridas S."/>
            <person name="LaButti K."/>
            <person name="Ohm R.A."/>
            <person name="Kues U."/>
            <person name="Blanchette R.A."/>
            <person name="Grigoriev I.V."/>
            <person name="Minto R.E."/>
            <person name="Hibbett D.S."/>
        </authorList>
    </citation>
    <scope>NUCLEOTIDE SEQUENCE [LARGE SCALE GENOMIC DNA]</scope>
    <source>
        <strain evidence="17 18">ATCC 64428</strain>
    </source>
</reference>
<sequence>MRSLFENLSCVYVRDACIERALDAISERGADDDKRNQAQVVVLACLIALVRADGTARDVIERLRRCISQYARQDEANLAHALDVRLAGVPSTALALQVEWRESVRALVQNITMPENIAWMDDDVDDGAYIRRALQDIRSRFSRQPLVDTSPEGRILLADHIFQLPCHLFRCKSADCSVREQGELSCLSACLPLVARLLDGIQSTEVTCGVRRRIYDVLAKLVRHHVFNEGGTSQDEDFMPHVNKTVFSGLVDKDRSVRLAAGRSLKALIEMYSASSNGRVRKERIFNQLYRTMDSTREAVRETMLVSIGQLGRTSNIYDLGQVVCFLVAQLGRQSPVLKGIPAMQMLGIARYHEKSVYALVMPYADQIAPFVVSRICSNPGLLNEACRVMDVRAVDFVSVTLPRTLPQLFGACDVNVLQTIANDLDAKLSSLLMKHSPQILAHIFLLPPSQTNRSLAFVVDVLRKDATRNGSSDVSNIDIPSVIKSCIVPLLVELVVGMGDDHTRDASLTALGKVEAYLAAKTNASPSNDVGAFLKTFMLGIISDINDTLQDVHGKKSLLTKQKILRSLGALISLLGIAVNNVGPQIMATLQTMVAIPELSEVTLKTWHEFLTTLGLQEVGPYIGPTSAAMVSLWTSFTSTSRALSTSCLEFIVFKASEHVGTALDDFVDVSSIPDLAHISLGLQEIRKNWAPEMHLQRILERSFNDNITVATQSLVELKSFLIQEWSFIGRLLSGDMFDPLIGDILNTLFTAAARDGEGADGLRNLSFECIGILGAVDPDRCDIIVKDTTIIMINNFTDEAESVQFALHLIQDLLVDAFRSTSDIKYQSHLAYSIQELLKFCQFGPGLVSPGHGSLPARVRNRWNKLPRHVLETVTPLLEGRFTLDESVSHVLQHPVYPSQATYREWIQLWTSHLISRASGARAQQIFGVFRSSVRNKDVVVAHHLLPHLVLNILISGADADVDALRAEILVVLEDQVNANSSSSPDKKLLSAQAVFSLLDHLNKWVRKIREDINTSKSEHKRGGPTSMIEEQLLRVDSVLSNIDLTLMAKAALQCRAYARSLMSFEQQVISLRSNSPTSPQLPEYYERLHEIYSQLDEPDGMEGVSHLILEPSLENQIRQHESTGRWTSAQSCWEVRLQQSPDDINHHLGLLRCLRNLGHYDSLRTHVSGVLTRNPDWEPLLAGYQVESAWMIGAWDDVERLVSRVTTNQTPQIVLARALLAIRSSDPNSISQALSEARSVLGSPIAAAGIKNYRRAYDAVLDLHLTYELELIHEKMLKRAQSTSPNGRKVMDELTNTLLLRFDSMPSAFRIRESVLSTRRTAYSISTAPRRSELGQSWLASAKIARKAGQWQTAYSAMLQARRNDASLSFIESAKLVKAMGEPLKALEEIEKALRIHGWLDDQEAVPVKEAEREIRAKAQLYRARWMNESERYDFSLIWKIAQRATDLQPNWESGQFHLGRLHDQIFKSLPPKEQRNRHVLISHTVYCYARALKHGSKYVYQTIPRLLTIWLDMGADAEICQQEEFRKINSIVEKAIKETPVYKWYTAFPQIVSRVGHENRQVYMLLESLILRVLEEYPKQALWLFTSVEKSTKNERKRRGREILERLKSKTQFSNPSTARLVDECQEMTNQLLELCDKQTDKTLLSMKKDFPKLYRLGNSSLLIPLQESLTATLPPASAKESAHQPFPSHLPSFVEFRDSVEVIKSLAKPRKITIVGSDGQVYMFLGKPKDDLRKDARLMDFNAIINKLLKANSESRRRQLYIRTYGVVTLNEECGFIQWVPKTIPLRTILLKRYSAHGIPIWVSDLCGVAHLRYNVCLNITVFHEWFLETFPEPTAWFASRLAYARTLAVMSMVGYILGLGDRHCENILLDITTGDVVHVDFNCLFDKGKTLEVPERVPFRLTQNLIDGLGVTGIEGVFRIACEVTFQLLRDNKDSLMSVLDAFIHDPLVEWEDEKRRQERRGRHHNQVKINADLLATAKNALNPIERKLKGIVSRQNTAKEANTGNVVQSLIQDATNAGSLARMYPGWAPWH</sequence>
<feature type="domain" description="PI3K/PI4K catalytic" evidence="14">
    <location>
        <begin position="1701"/>
        <end position="2003"/>
    </location>
</feature>
<keyword evidence="8" id="KW-0418">Kinase</keyword>
<dbReference type="PROSITE" id="PS50290">
    <property type="entry name" value="PI3_4_KINASE_3"/>
    <property type="match status" value="1"/>
</dbReference>
<dbReference type="OrthoDB" id="381190at2759"/>
<dbReference type="GO" id="GO:0000723">
    <property type="term" value="P:telomere maintenance"/>
    <property type="evidence" value="ECO:0007669"/>
    <property type="project" value="TreeGrafter"/>
</dbReference>
<dbReference type="GO" id="GO:0005634">
    <property type="term" value="C:nucleus"/>
    <property type="evidence" value="ECO:0007669"/>
    <property type="project" value="UniProtKB-SubCell"/>
</dbReference>
<dbReference type="InterPro" id="IPR057564">
    <property type="entry name" value="HEAT_ATR"/>
</dbReference>
<comment type="subcellular location">
    <subcellularLocation>
        <location evidence="1">Nucleus</location>
    </subcellularLocation>
</comment>
<dbReference type="PANTHER" id="PTHR11139:SF125">
    <property type="entry name" value="SERINE_THREONINE-PROTEIN KINASE MEC1"/>
    <property type="match status" value="1"/>
</dbReference>
<dbReference type="GO" id="GO:0005524">
    <property type="term" value="F:ATP binding"/>
    <property type="evidence" value="ECO:0007669"/>
    <property type="project" value="UniProtKB-KW"/>
</dbReference>
<dbReference type="InterPro" id="IPR011009">
    <property type="entry name" value="Kinase-like_dom_sf"/>
</dbReference>
<dbReference type="SUPFAM" id="SSF48452">
    <property type="entry name" value="TPR-like"/>
    <property type="match status" value="1"/>
</dbReference>
<dbReference type="InterPro" id="IPR003151">
    <property type="entry name" value="PIK-rel_kinase_FAT"/>
</dbReference>
<evidence type="ECO:0000256" key="4">
    <source>
        <dbReference type="ARBA" id="ARBA00022527"/>
    </source>
</evidence>
<evidence type="ECO:0000313" key="18">
    <source>
        <dbReference type="Proteomes" id="UP000054144"/>
    </source>
</evidence>
<comment type="catalytic activity">
    <reaction evidence="13">
        <text>L-seryl-[protein] + ATP = O-phospho-L-seryl-[protein] + ADP + H(+)</text>
        <dbReference type="Rhea" id="RHEA:17989"/>
        <dbReference type="Rhea" id="RHEA-COMP:9863"/>
        <dbReference type="Rhea" id="RHEA-COMP:11604"/>
        <dbReference type="ChEBI" id="CHEBI:15378"/>
        <dbReference type="ChEBI" id="CHEBI:29999"/>
        <dbReference type="ChEBI" id="CHEBI:30616"/>
        <dbReference type="ChEBI" id="CHEBI:83421"/>
        <dbReference type="ChEBI" id="CHEBI:456216"/>
        <dbReference type="EC" id="2.7.11.1"/>
    </reaction>
</comment>
<dbReference type="Pfam" id="PF23593">
    <property type="entry name" value="HEAT_ATR"/>
    <property type="match status" value="1"/>
</dbReference>
<dbReference type="InterPro" id="IPR014009">
    <property type="entry name" value="PIK_FAT"/>
</dbReference>
<dbReference type="Pfam" id="PF02259">
    <property type="entry name" value="FAT"/>
    <property type="match status" value="1"/>
</dbReference>
<dbReference type="GO" id="GO:0005694">
    <property type="term" value="C:chromosome"/>
    <property type="evidence" value="ECO:0007669"/>
    <property type="project" value="TreeGrafter"/>
</dbReference>
<evidence type="ECO:0000256" key="3">
    <source>
        <dbReference type="ARBA" id="ARBA00012513"/>
    </source>
</evidence>
<dbReference type="SMART" id="SM00146">
    <property type="entry name" value="PI3Kc"/>
    <property type="match status" value="1"/>
</dbReference>
<dbReference type="PROSITE" id="PS51189">
    <property type="entry name" value="FAT"/>
    <property type="match status" value="1"/>
</dbReference>
<keyword evidence="5" id="KW-0808">Transferase</keyword>
<organism evidence="17 18">
    <name type="scientific">Fistulina hepatica ATCC 64428</name>
    <dbReference type="NCBI Taxonomy" id="1128425"/>
    <lineage>
        <taxon>Eukaryota</taxon>
        <taxon>Fungi</taxon>
        <taxon>Dikarya</taxon>
        <taxon>Basidiomycota</taxon>
        <taxon>Agaricomycotina</taxon>
        <taxon>Agaricomycetes</taxon>
        <taxon>Agaricomycetidae</taxon>
        <taxon>Agaricales</taxon>
        <taxon>Fistulinaceae</taxon>
        <taxon>Fistulina</taxon>
    </lineage>
</organism>
<dbReference type="InterPro" id="IPR056802">
    <property type="entry name" value="ATR-like_M-HEAT"/>
</dbReference>
<gene>
    <name evidence="17" type="ORF">FISHEDRAFT_34031</name>
</gene>
<dbReference type="GO" id="GO:0000077">
    <property type="term" value="P:DNA damage checkpoint signaling"/>
    <property type="evidence" value="ECO:0007669"/>
    <property type="project" value="TreeGrafter"/>
</dbReference>
<evidence type="ECO:0000256" key="1">
    <source>
        <dbReference type="ARBA" id="ARBA00004123"/>
    </source>
</evidence>
<evidence type="ECO:0000256" key="8">
    <source>
        <dbReference type="ARBA" id="ARBA00022777"/>
    </source>
</evidence>
<keyword evidence="9" id="KW-0067">ATP-binding</keyword>
<evidence type="ECO:0000256" key="10">
    <source>
        <dbReference type="ARBA" id="ARBA00023204"/>
    </source>
</evidence>
<evidence type="ECO:0000256" key="5">
    <source>
        <dbReference type="ARBA" id="ARBA00022679"/>
    </source>
</evidence>
<dbReference type="SUPFAM" id="SSF56112">
    <property type="entry name" value="Protein kinase-like (PK-like)"/>
    <property type="match status" value="1"/>
</dbReference>
<dbReference type="Gene3D" id="1.10.1070.11">
    <property type="entry name" value="Phosphatidylinositol 3-/4-kinase, catalytic domain"/>
    <property type="match status" value="1"/>
</dbReference>
<dbReference type="PROSITE" id="PS51190">
    <property type="entry name" value="FATC"/>
    <property type="match status" value="1"/>
</dbReference>
<keyword evidence="11" id="KW-0539">Nucleus</keyword>
<dbReference type="InterPro" id="IPR011989">
    <property type="entry name" value="ARM-like"/>
</dbReference>
<evidence type="ECO:0000256" key="13">
    <source>
        <dbReference type="ARBA" id="ARBA00048679"/>
    </source>
</evidence>
<dbReference type="InterPro" id="IPR011990">
    <property type="entry name" value="TPR-like_helical_dom_sf"/>
</dbReference>
<dbReference type="GO" id="GO:0004674">
    <property type="term" value="F:protein serine/threonine kinase activity"/>
    <property type="evidence" value="ECO:0007669"/>
    <property type="project" value="UniProtKB-KW"/>
</dbReference>
<evidence type="ECO:0000259" key="15">
    <source>
        <dbReference type="PROSITE" id="PS51189"/>
    </source>
</evidence>
<dbReference type="InterPro" id="IPR036940">
    <property type="entry name" value="PI3/4_kinase_cat_sf"/>
</dbReference>
<evidence type="ECO:0000256" key="11">
    <source>
        <dbReference type="ARBA" id="ARBA00023242"/>
    </source>
</evidence>
<name>A0A0D7AQK2_9AGAR</name>
<dbReference type="PROSITE" id="PS00916">
    <property type="entry name" value="PI3_4_KINASE_2"/>
    <property type="match status" value="1"/>
</dbReference>
<dbReference type="EC" id="2.7.11.1" evidence="3"/>
<dbReference type="SUPFAM" id="SSF48371">
    <property type="entry name" value="ARM repeat"/>
    <property type="match status" value="1"/>
</dbReference>
<evidence type="ECO:0000256" key="6">
    <source>
        <dbReference type="ARBA" id="ARBA00022741"/>
    </source>
</evidence>
<dbReference type="Gene3D" id="1.25.10.10">
    <property type="entry name" value="Leucine-rich Repeat Variant"/>
    <property type="match status" value="2"/>
</dbReference>
<dbReference type="InterPro" id="IPR000403">
    <property type="entry name" value="PI3/4_kinase_cat_dom"/>
</dbReference>
<comment type="similarity">
    <text evidence="2">Belongs to the PI3/PI4-kinase family. ATM subfamily.</text>
</comment>
<dbReference type="Proteomes" id="UP000054144">
    <property type="component" value="Unassembled WGS sequence"/>
</dbReference>
<dbReference type="Pfam" id="PF00454">
    <property type="entry name" value="PI3_PI4_kinase"/>
    <property type="match status" value="1"/>
</dbReference>
<evidence type="ECO:0000256" key="7">
    <source>
        <dbReference type="ARBA" id="ARBA00022763"/>
    </source>
</evidence>
<keyword evidence="10" id="KW-0234">DNA repair</keyword>
<dbReference type="InterPro" id="IPR003152">
    <property type="entry name" value="FATC_dom"/>
</dbReference>
<evidence type="ECO:0000259" key="14">
    <source>
        <dbReference type="PROSITE" id="PS50290"/>
    </source>
</evidence>
<dbReference type="InterPro" id="IPR050517">
    <property type="entry name" value="DDR_Repair_Kinase"/>
</dbReference>
<keyword evidence="7" id="KW-0227">DNA damage</keyword>
<dbReference type="InterPro" id="IPR012993">
    <property type="entry name" value="UME"/>
</dbReference>
<dbReference type="PANTHER" id="PTHR11139">
    <property type="entry name" value="ATAXIA TELANGIECTASIA MUTATED ATM -RELATED"/>
    <property type="match status" value="1"/>
</dbReference>
<dbReference type="InterPro" id="IPR018936">
    <property type="entry name" value="PI3/4_kinase_CS"/>
</dbReference>
<evidence type="ECO:0000313" key="17">
    <source>
        <dbReference type="EMBL" id="KIY53078.1"/>
    </source>
</evidence>
<dbReference type="Pfam" id="PF08064">
    <property type="entry name" value="UME"/>
    <property type="match status" value="1"/>
</dbReference>
<dbReference type="Pfam" id="PF02260">
    <property type="entry name" value="FATC"/>
    <property type="match status" value="1"/>
</dbReference>
<dbReference type="Gene3D" id="3.30.1010.10">
    <property type="entry name" value="Phosphatidylinositol 3-kinase Catalytic Subunit, Chain A, domain 4"/>
    <property type="match status" value="1"/>
</dbReference>
<keyword evidence="4" id="KW-0723">Serine/threonine-protein kinase</keyword>
<accession>A0A0D7AQK2</accession>
<evidence type="ECO:0000256" key="9">
    <source>
        <dbReference type="ARBA" id="ARBA00022840"/>
    </source>
</evidence>
<keyword evidence="6" id="KW-0547">Nucleotide-binding</keyword>
<feature type="domain" description="FATC" evidence="16">
    <location>
        <begin position="2006"/>
        <end position="2038"/>
    </location>
</feature>
<dbReference type="InterPro" id="IPR016024">
    <property type="entry name" value="ARM-type_fold"/>
</dbReference>
<dbReference type="CDD" id="cd00892">
    <property type="entry name" value="PIKKc_ATR"/>
    <property type="match status" value="1"/>
</dbReference>